<evidence type="ECO:0000313" key="6">
    <source>
        <dbReference type="Proteomes" id="UP000198224"/>
    </source>
</evidence>
<evidence type="ECO:0000256" key="1">
    <source>
        <dbReference type="ARBA" id="ARBA00022723"/>
    </source>
</evidence>
<feature type="binding site" evidence="4">
    <location>
        <position position="66"/>
    </location>
    <ligand>
        <name>Mg(2+)</name>
        <dbReference type="ChEBI" id="CHEBI:18420"/>
        <label>1</label>
        <note>catalytic</note>
    </ligand>
</feature>
<dbReference type="PROSITE" id="PS00629">
    <property type="entry name" value="IMP_1"/>
    <property type="match status" value="1"/>
</dbReference>
<dbReference type="Proteomes" id="UP000198224">
    <property type="component" value="Chromosome I"/>
</dbReference>
<dbReference type="Gene3D" id="3.30.540.10">
    <property type="entry name" value="Fructose-1,6-Bisphosphatase, subunit A, domain 1"/>
    <property type="match status" value="1"/>
</dbReference>
<proteinExistence type="predicted"/>
<feature type="binding site" evidence="4">
    <location>
        <position position="82"/>
    </location>
    <ligand>
        <name>Mg(2+)</name>
        <dbReference type="ChEBI" id="CHEBI:18420"/>
        <label>1</label>
        <note>catalytic</note>
    </ligand>
</feature>
<dbReference type="SUPFAM" id="SSF56655">
    <property type="entry name" value="Carbohydrate phosphatase"/>
    <property type="match status" value="1"/>
</dbReference>
<dbReference type="GO" id="GO:0008934">
    <property type="term" value="F:inositol monophosphate 1-phosphatase activity"/>
    <property type="evidence" value="ECO:0007669"/>
    <property type="project" value="TreeGrafter"/>
</dbReference>
<reference evidence="6" key="1">
    <citation type="submission" date="2016-06" db="EMBL/GenBank/DDBJ databases">
        <authorList>
            <person name="Varghese N."/>
            <person name="Submissions Spin"/>
        </authorList>
    </citation>
    <scope>NUCLEOTIDE SEQUENCE [LARGE SCALE GENOMIC DNA]</scope>
    <source>
        <strain evidence="6">DSM 45160</strain>
    </source>
</reference>
<dbReference type="GO" id="GO:0006020">
    <property type="term" value="P:inositol metabolic process"/>
    <property type="evidence" value="ECO:0007669"/>
    <property type="project" value="TreeGrafter"/>
</dbReference>
<dbReference type="Gene3D" id="3.40.190.80">
    <property type="match status" value="1"/>
</dbReference>
<comment type="cofactor">
    <cofactor evidence="4">
        <name>Mg(2+)</name>
        <dbReference type="ChEBI" id="CHEBI:18420"/>
    </cofactor>
</comment>
<dbReference type="GO" id="GO:0007165">
    <property type="term" value="P:signal transduction"/>
    <property type="evidence" value="ECO:0007669"/>
    <property type="project" value="TreeGrafter"/>
</dbReference>
<keyword evidence="2" id="KW-0378">Hydrolase</keyword>
<dbReference type="EMBL" id="LT607409">
    <property type="protein sequence ID" value="SCE99197.1"/>
    <property type="molecule type" value="Genomic_DNA"/>
</dbReference>
<keyword evidence="3 4" id="KW-0460">Magnesium</keyword>
<name>A0A1C4WSG2_9ACTN</name>
<organism evidence="5 6">
    <name type="scientific">Micromonospora chokoriensis</name>
    <dbReference type="NCBI Taxonomy" id="356851"/>
    <lineage>
        <taxon>Bacteria</taxon>
        <taxon>Bacillati</taxon>
        <taxon>Actinomycetota</taxon>
        <taxon>Actinomycetes</taxon>
        <taxon>Micromonosporales</taxon>
        <taxon>Micromonosporaceae</taxon>
        <taxon>Micromonospora</taxon>
    </lineage>
</organism>
<gene>
    <name evidence="5" type="ORF">GA0070612_2791</name>
</gene>
<evidence type="ECO:0000256" key="2">
    <source>
        <dbReference type="ARBA" id="ARBA00022801"/>
    </source>
</evidence>
<evidence type="ECO:0000256" key="3">
    <source>
        <dbReference type="ARBA" id="ARBA00022842"/>
    </source>
</evidence>
<dbReference type="Pfam" id="PF00459">
    <property type="entry name" value="Inositol_P"/>
    <property type="match status" value="1"/>
</dbReference>
<keyword evidence="1 4" id="KW-0479">Metal-binding</keyword>
<dbReference type="PRINTS" id="PR00377">
    <property type="entry name" value="IMPHPHTASES"/>
</dbReference>
<dbReference type="AlphaFoldDB" id="A0A1C4WSG2"/>
<feature type="binding site" evidence="4">
    <location>
        <position position="213"/>
    </location>
    <ligand>
        <name>Mg(2+)</name>
        <dbReference type="ChEBI" id="CHEBI:18420"/>
        <label>1</label>
        <note>catalytic</note>
    </ligand>
</feature>
<dbReference type="RefSeq" id="WP_088988269.1">
    <property type="nucleotide sequence ID" value="NZ_LT607409.1"/>
</dbReference>
<dbReference type="GO" id="GO:0046872">
    <property type="term" value="F:metal ion binding"/>
    <property type="evidence" value="ECO:0007669"/>
    <property type="project" value="UniProtKB-KW"/>
</dbReference>
<dbReference type="InterPro" id="IPR000760">
    <property type="entry name" value="Inositol_monophosphatase-like"/>
</dbReference>
<dbReference type="PANTHER" id="PTHR20854:SF4">
    <property type="entry name" value="INOSITOL-1-MONOPHOSPHATASE-RELATED"/>
    <property type="match status" value="1"/>
</dbReference>
<keyword evidence="6" id="KW-1185">Reference proteome</keyword>
<evidence type="ECO:0000313" key="5">
    <source>
        <dbReference type="EMBL" id="SCE99197.1"/>
    </source>
</evidence>
<protein>
    <submittedName>
        <fullName evidence="5">Myo-inositol-1(Or 4)-monophosphatase</fullName>
    </submittedName>
</protein>
<dbReference type="PANTHER" id="PTHR20854">
    <property type="entry name" value="INOSITOL MONOPHOSPHATASE"/>
    <property type="match status" value="1"/>
</dbReference>
<dbReference type="InterPro" id="IPR020583">
    <property type="entry name" value="Inositol_monoP_metal-BS"/>
</dbReference>
<sequence>MSNFADLLPLANEAVDLAHHIMRTLQPGTLTSKGDRDMASEVDFAIEQQVRELLAARAPDIGFLGEEHGLSGDATELMWALDPVDGTVNFVHGSPLCAISLGLIHKKRSVLGIIDLPFLGTRYQAAEGCGSFANGERIYCSQTEDLQDSVVAIGDYAVGPDAAAKNVQRLAITHQLVRNVQRIRMHGSAAIDLAWLAHGKIDAFIMLNNKPWDTAAGVVIAKESGVQLVDVDGTPHSADSTATVGGNDQVLPLVLALVQQALSSPQAHIVAGRPGD</sequence>
<accession>A0A1C4WSG2</accession>
<feature type="binding site" evidence="4">
    <location>
        <position position="85"/>
    </location>
    <ligand>
        <name>Mg(2+)</name>
        <dbReference type="ChEBI" id="CHEBI:18420"/>
        <label>1</label>
        <note>catalytic</note>
    </ligand>
</feature>
<evidence type="ECO:0000256" key="4">
    <source>
        <dbReference type="PIRSR" id="PIRSR600760-2"/>
    </source>
</evidence>